<feature type="transmembrane region" description="Helical" evidence="1">
    <location>
        <begin position="12"/>
        <end position="33"/>
    </location>
</feature>
<name>A0A382JT36_9ZZZZ</name>
<keyword evidence="1" id="KW-0812">Transmembrane</keyword>
<organism evidence="2">
    <name type="scientific">marine metagenome</name>
    <dbReference type="NCBI Taxonomy" id="408172"/>
    <lineage>
        <taxon>unclassified sequences</taxon>
        <taxon>metagenomes</taxon>
        <taxon>ecological metagenomes</taxon>
    </lineage>
</organism>
<evidence type="ECO:0000313" key="2">
    <source>
        <dbReference type="EMBL" id="SVC14835.1"/>
    </source>
</evidence>
<sequence length="43" mass="5101">MYKIQNWKDMNSWLKFFVLFFPLCVIIMVGIGIREYLSGDLNG</sequence>
<reference evidence="2" key="1">
    <citation type="submission" date="2018-05" db="EMBL/GenBank/DDBJ databases">
        <authorList>
            <person name="Lanie J.A."/>
            <person name="Ng W.-L."/>
            <person name="Kazmierczak K.M."/>
            <person name="Andrzejewski T.M."/>
            <person name="Davidsen T.M."/>
            <person name="Wayne K.J."/>
            <person name="Tettelin H."/>
            <person name="Glass J.I."/>
            <person name="Rusch D."/>
            <person name="Podicherti R."/>
            <person name="Tsui H.-C.T."/>
            <person name="Winkler M.E."/>
        </authorList>
    </citation>
    <scope>NUCLEOTIDE SEQUENCE</scope>
</reference>
<keyword evidence="1" id="KW-0472">Membrane</keyword>
<dbReference type="AlphaFoldDB" id="A0A382JT36"/>
<keyword evidence="1" id="KW-1133">Transmembrane helix</keyword>
<dbReference type="EMBL" id="UINC01076047">
    <property type="protein sequence ID" value="SVC14835.1"/>
    <property type="molecule type" value="Genomic_DNA"/>
</dbReference>
<proteinExistence type="predicted"/>
<protein>
    <submittedName>
        <fullName evidence="2">Uncharacterized protein</fullName>
    </submittedName>
</protein>
<gene>
    <name evidence="2" type="ORF">METZ01_LOCUS267689</name>
</gene>
<evidence type="ECO:0000256" key="1">
    <source>
        <dbReference type="SAM" id="Phobius"/>
    </source>
</evidence>
<feature type="non-terminal residue" evidence="2">
    <location>
        <position position="43"/>
    </location>
</feature>
<accession>A0A382JT36</accession>